<dbReference type="PROSITE" id="PS51257">
    <property type="entry name" value="PROKAR_LIPOPROTEIN"/>
    <property type="match status" value="1"/>
</dbReference>
<dbReference type="Proteomes" id="UP000778797">
    <property type="component" value="Unassembled WGS sequence"/>
</dbReference>
<protein>
    <submittedName>
        <fullName evidence="1">DUF4837 family protein</fullName>
    </submittedName>
</protein>
<name>A0ABS8EJX9_9FLAO</name>
<reference evidence="2" key="1">
    <citation type="submission" date="2021-03" db="EMBL/GenBank/DDBJ databases">
        <title>Genome of Cognatishimia sp. F0-27.</title>
        <authorList>
            <person name="Ping X."/>
        </authorList>
    </citation>
    <scope>NUCLEOTIDE SEQUENCE [LARGE SCALE GENOMIC DNA]</scope>
    <source>
        <strain evidence="2">E313</strain>
    </source>
</reference>
<dbReference type="Pfam" id="PF16125">
    <property type="entry name" value="DUF4837"/>
    <property type="match status" value="1"/>
</dbReference>
<dbReference type="InterPro" id="IPR032286">
    <property type="entry name" value="DUF4837"/>
</dbReference>
<organism evidence="1 2">
    <name type="scientific">Winogradskyella immobilis</name>
    <dbReference type="NCBI Taxonomy" id="2816852"/>
    <lineage>
        <taxon>Bacteria</taxon>
        <taxon>Pseudomonadati</taxon>
        <taxon>Bacteroidota</taxon>
        <taxon>Flavobacteriia</taxon>
        <taxon>Flavobacteriales</taxon>
        <taxon>Flavobacteriaceae</taxon>
        <taxon>Winogradskyella</taxon>
    </lineage>
</organism>
<evidence type="ECO:0000313" key="1">
    <source>
        <dbReference type="EMBL" id="MCC1483463.1"/>
    </source>
</evidence>
<gene>
    <name evidence="1" type="ORF">J1C55_02575</name>
</gene>
<comment type="caution">
    <text evidence="1">The sequence shown here is derived from an EMBL/GenBank/DDBJ whole genome shotgun (WGS) entry which is preliminary data.</text>
</comment>
<evidence type="ECO:0000313" key="2">
    <source>
        <dbReference type="Proteomes" id="UP000778797"/>
    </source>
</evidence>
<dbReference type="EMBL" id="JAFMPT010000002">
    <property type="protein sequence ID" value="MCC1483463.1"/>
    <property type="molecule type" value="Genomic_DNA"/>
</dbReference>
<dbReference type="RefSeq" id="WP_227475910.1">
    <property type="nucleotide sequence ID" value="NZ_JAFMPT010000002.1"/>
</dbReference>
<reference evidence="2" key="2">
    <citation type="submission" date="2023-07" db="EMBL/GenBank/DDBJ databases">
        <title>Genome of Winogradskyella sp. E313.</title>
        <authorList>
            <person name="Zhou Y."/>
        </authorList>
    </citation>
    <scope>NUCLEOTIDE SEQUENCE [LARGE SCALE GENOMIC DNA]</scope>
    <source>
        <strain evidence="2">E313</strain>
    </source>
</reference>
<proteinExistence type="predicted"/>
<accession>A0ABS8EJX9</accession>
<sequence length="323" mass="36529">MKNIFSIACLIVLLSCGGKSDNVRYLANSTGNINNVSIVADNLLWEGRVGEAIREVLTAPLPGLPTDEPIFSLRQIPTQVFDGFATSSRSILKIEKIDDSGVSITRDVYARPQTVVVIKGKTDQEIIDQLNKNSAKIIDAFNKEERREKLRRINKSLLKDEAMETALGITVDIPSIYKIAKAEDNFYWLRKNLGGYKTMDLMFYYYPLDAIKKGDSTIVDIINMRDTIIKERIPGEDDIIMTTRTDYAPALFDIILDNKPAYETKGMWEIKGAYMGGPFVNYAIEDKINNRYLVAEGYVYAPSQDKRENIFELEAIIKSIKIN</sequence>
<keyword evidence="2" id="KW-1185">Reference proteome</keyword>